<comment type="caution">
    <text evidence="3">The sequence shown here is derived from an EMBL/GenBank/DDBJ whole genome shotgun (WGS) entry which is preliminary data.</text>
</comment>
<feature type="compositionally biased region" description="Gly residues" evidence="1">
    <location>
        <begin position="137"/>
        <end position="174"/>
    </location>
</feature>
<gene>
    <name evidence="3" type="ORF">ACFQKB_31310</name>
</gene>
<feature type="compositionally biased region" description="Low complexity" evidence="1">
    <location>
        <begin position="78"/>
        <end position="98"/>
    </location>
</feature>
<feature type="compositionally biased region" description="Basic and acidic residues" evidence="1">
    <location>
        <begin position="232"/>
        <end position="242"/>
    </location>
</feature>
<feature type="region of interest" description="Disordered" evidence="1">
    <location>
        <begin position="231"/>
        <end position="262"/>
    </location>
</feature>
<keyword evidence="2" id="KW-0472">Membrane</keyword>
<accession>A0ABW2CR39</accession>
<dbReference type="EMBL" id="JBHSXS010000026">
    <property type="protein sequence ID" value="MFC6884283.1"/>
    <property type="molecule type" value="Genomic_DNA"/>
</dbReference>
<dbReference type="RefSeq" id="WP_160821844.1">
    <property type="nucleotide sequence ID" value="NZ_JBHSXS010000026.1"/>
</dbReference>
<evidence type="ECO:0000313" key="4">
    <source>
        <dbReference type="Proteomes" id="UP001596380"/>
    </source>
</evidence>
<feature type="compositionally biased region" description="Basic and acidic residues" evidence="1">
    <location>
        <begin position="37"/>
        <end position="49"/>
    </location>
</feature>
<feature type="region of interest" description="Disordered" evidence="1">
    <location>
        <begin position="1"/>
        <end position="206"/>
    </location>
</feature>
<keyword evidence="2" id="KW-0812">Transmembrane</keyword>
<keyword evidence="4" id="KW-1185">Reference proteome</keyword>
<organism evidence="3 4">
    <name type="scientific">Actinomadura yumaensis</name>
    <dbReference type="NCBI Taxonomy" id="111807"/>
    <lineage>
        <taxon>Bacteria</taxon>
        <taxon>Bacillati</taxon>
        <taxon>Actinomycetota</taxon>
        <taxon>Actinomycetes</taxon>
        <taxon>Streptosporangiales</taxon>
        <taxon>Thermomonosporaceae</taxon>
        <taxon>Actinomadura</taxon>
    </lineage>
</organism>
<evidence type="ECO:0000313" key="3">
    <source>
        <dbReference type="EMBL" id="MFC6884283.1"/>
    </source>
</evidence>
<name>A0ABW2CR39_9ACTN</name>
<evidence type="ECO:0000256" key="2">
    <source>
        <dbReference type="SAM" id="Phobius"/>
    </source>
</evidence>
<keyword evidence="2" id="KW-1133">Transmembrane helix</keyword>
<dbReference type="Proteomes" id="UP001596380">
    <property type="component" value="Unassembled WGS sequence"/>
</dbReference>
<proteinExistence type="predicted"/>
<sequence>MGYPGDQGKPGGWSPDQPPQAPYGPGAERPEAAPYGNDKDESPFTRRGGEAFGGEAFGGAEPFGGSDRFGGAEQFGPASSTSSTSSASSDSSGFSGSSWGDDPAGATLQAPGSFTGQDAGGSGTGPFGVPPGAQSHGQGGFDAPGGFGGFGGSGDQGEQGGFGFDAPGGPGEPGYGFSDAPPGGGHDSFGGSDPSGGPTPPQRRRNLPLIIGGAAVAGLVLIGGGVGLSSMMKDDPKPKEKAPAAVSKSPAPKPSPTVPALEPVKLKSRNTDPKPLTLSEVFGKKTFKSGGQKYVRTAASAKRGCKGVVGGVKLTGTLKKGGCTQTLRATYARGDGKLIGTVGVLNLKTETAAKLAVKAAAAKDAFLQALPGAGTTKKIGKGEALGTAEARGHYLVMTWVQRPDGKKIPPAYHKTVSAFGTQVVKDSNLSFALAYRETEGKPYRD</sequence>
<feature type="transmembrane region" description="Helical" evidence="2">
    <location>
        <begin position="209"/>
        <end position="231"/>
    </location>
</feature>
<evidence type="ECO:0000256" key="1">
    <source>
        <dbReference type="SAM" id="MobiDB-lite"/>
    </source>
</evidence>
<reference evidence="4" key="1">
    <citation type="journal article" date="2019" name="Int. J. Syst. Evol. Microbiol.">
        <title>The Global Catalogue of Microorganisms (GCM) 10K type strain sequencing project: providing services to taxonomists for standard genome sequencing and annotation.</title>
        <authorList>
            <consortium name="The Broad Institute Genomics Platform"/>
            <consortium name="The Broad Institute Genome Sequencing Center for Infectious Disease"/>
            <person name="Wu L."/>
            <person name="Ma J."/>
        </authorList>
    </citation>
    <scope>NUCLEOTIDE SEQUENCE [LARGE SCALE GENOMIC DNA]</scope>
    <source>
        <strain evidence="4">JCM 3369</strain>
    </source>
</reference>
<protein>
    <submittedName>
        <fullName evidence="3">Uncharacterized protein</fullName>
    </submittedName>
</protein>